<dbReference type="InterPro" id="IPR000731">
    <property type="entry name" value="SSD"/>
</dbReference>
<dbReference type="RefSeq" id="WP_179661046.1">
    <property type="nucleotide sequence ID" value="NZ_JACBZR010000001.1"/>
</dbReference>
<keyword evidence="2" id="KW-1003">Cell membrane</keyword>
<feature type="transmembrane region" description="Helical" evidence="7">
    <location>
        <begin position="657"/>
        <end position="678"/>
    </location>
</feature>
<evidence type="ECO:0000256" key="4">
    <source>
        <dbReference type="ARBA" id="ARBA00022989"/>
    </source>
</evidence>
<comment type="subcellular location">
    <subcellularLocation>
        <location evidence="1">Cell membrane</location>
        <topology evidence="1">Multi-pass membrane protein</topology>
    </subcellularLocation>
</comment>
<evidence type="ECO:0000256" key="5">
    <source>
        <dbReference type="ARBA" id="ARBA00023136"/>
    </source>
</evidence>
<keyword evidence="10" id="KW-1185">Reference proteome</keyword>
<feature type="transmembrane region" description="Helical" evidence="7">
    <location>
        <begin position="542"/>
        <end position="561"/>
    </location>
</feature>
<keyword evidence="3 7" id="KW-0812">Transmembrane</keyword>
<dbReference type="Gene3D" id="1.20.1640.10">
    <property type="entry name" value="Multidrug efflux transporter AcrB transmembrane domain"/>
    <property type="match status" value="2"/>
</dbReference>
<dbReference type="Pfam" id="PF03176">
    <property type="entry name" value="MMPL"/>
    <property type="match status" value="2"/>
</dbReference>
<comment type="caution">
    <text evidence="9">The sequence shown here is derived from an EMBL/GenBank/DDBJ whole genome shotgun (WGS) entry which is preliminary data.</text>
</comment>
<feature type="transmembrane region" description="Helical" evidence="7">
    <location>
        <begin position="568"/>
        <end position="589"/>
    </location>
</feature>
<sequence length="733" mass="76706">MSTTTASSPTAGPSTPPPTTAGPLGRLGIWVTEHAKLVTVVWLLTIVGLGAFAPQVEHNLSGAGWQANGSESVQARELAREHFGGNASSAIQVVVRSTDGRVTEGEGQQVLAEVTDILEAEPRIADVLAPTPGATLSQDGSTAIVLAGAGADTNEMVRVATDLKAELQNLSTDTVEVNPTGSSLLWSDFNEANLDAMLKSEFMSWPVTLAILVLAFGALVAAGLPLILTLAGLVASAGSLVLINELVPVSIWAMNFAMMFALALGIDYALFLVVRYRAARAVRREANRAAGRPDTREDRQWAIAQTMDTAGKAVLLSGLTVLVSLSAVMLVPSPSFRSMAGGIMLSVVFVLAATLTLLPLVLFGLDDRINKLALPWSRAGEHRSSAFAAWGERLWKRPVAWGLLATVILLALAAPILGLKTAMPSIKVLPEDASARVGYSQVQDAFGTGAPGTLQIVTDDTDASAASAALKDDPGIAAAMPPMPAADDSGLVLIQAVPSVDPSDPALSNTVDRLRTDLPDSAVLGGAAVENLDLKAQLDESTPLVIGVVLVLGFMLLLIALQAPLISLLGTLASLLSTAAAFGVARLIFQEGHGADLLGFEPQGFLDAWAPVFFFAMIFAIAMDYTVFLLASAKEHYERSGDPKDAMIGSLAHSGRVIFAAGAVMVAVFFTFALSGPIPPKEMGVVLGLAVLLDAFLVRLVLLPVMLRLTGKAAWYTPASLRKILPNITFAHD</sequence>
<dbReference type="SUPFAM" id="SSF82866">
    <property type="entry name" value="Multidrug efflux transporter AcrB transmembrane domain"/>
    <property type="match status" value="2"/>
</dbReference>
<evidence type="ECO:0000259" key="8">
    <source>
        <dbReference type="PROSITE" id="PS50156"/>
    </source>
</evidence>
<feature type="transmembrane region" description="Helical" evidence="7">
    <location>
        <begin position="609"/>
        <end position="631"/>
    </location>
</feature>
<evidence type="ECO:0000313" key="9">
    <source>
        <dbReference type="EMBL" id="NYI80914.1"/>
    </source>
</evidence>
<feature type="transmembrane region" description="Helical" evidence="7">
    <location>
        <begin position="207"/>
        <end position="231"/>
    </location>
</feature>
<feature type="transmembrane region" description="Helical" evidence="7">
    <location>
        <begin position="684"/>
        <end position="702"/>
    </location>
</feature>
<feature type="transmembrane region" description="Helical" evidence="7">
    <location>
        <begin position="399"/>
        <end position="419"/>
    </location>
</feature>
<dbReference type="PROSITE" id="PS50156">
    <property type="entry name" value="SSD"/>
    <property type="match status" value="2"/>
</dbReference>
<feature type="compositionally biased region" description="Low complexity" evidence="6">
    <location>
        <begin position="1"/>
        <end position="13"/>
    </location>
</feature>
<evidence type="ECO:0000256" key="6">
    <source>
        <dbReference type="SAM" id="MobiDB-lite"/>
    </source>
</evidence>
<dbReference type="InterPro" id="IPR050545">
    <property type="entry name" value="Mycobact_MmpL"/>
</dbReference>
<protein>
    <submittedName>
        <fullName evidence="9">RND superfamily putative drug exporter</fullName>
    </submittedName>
</protein>
<dbReference type="Proteomes" id="UP000564496">
    <property type="component" value="Unassembled WGS sequence"/>
</dbReference>
<dbReference type="InterPro" id="IPR004869">
    <property type="entry name" value="MMPL_dom"/>
</dbReference>
<dbReference type="AlphaFoldDB" id="A0A7Z0IV54"/>
<dbReference type="EMBL" id="JACBZR010000001">
    <property type="protein sequence ID" value="NYI80914.1"/>
    <property type="molecule type" value="Genomic_DNA"/>
</dbReference>
<name>A0A7Z0IV54_9ACTN</name>
<feature type="transmembrane region" description="Helical" evidence="7">
    <location>
        <begin position="251"/>
        <end position="274"/>
    </location>
</feature>
<dbReference type="GO" id="GO:0005886">
    <property type="term" value="C:plasma membrane"/>
    <property type="evidence" value="ECO:0007669"/>
    <property type="project" value="UniProtKB-SubCell"/>
</dbReference>
<feature type="transmembrane region" description="Helical" evidence="7">
    <location>
        <begin position="313"/>
        <end position="331"/>
    </location>
</feature>
<keyword evidence="5 7" id="KW-0472">Membrane</keyword>
<gene>
    <name evidence="9" type="ORF">BJ988_005562</name>
</gene>
<evidence type="ECO:0000256" key="2">
    <source>
        <dbReference type="ARBA" id="ARBA00022475"/>
    </source>
</evidence>
<reference evidence="9 10" key="1">
    <citation type="submission" date="2020-07" db="EMBL/GenBank/DDBJ databases">
        <title>Sequencing the genomes of 1000 actinobacteria strains.</title>
        <authorList>
            <person name="Klenk H.-P."/>
        </authorList>
    </citation>
    <scope>NUCLEOTIDE SEQUENCE [LARGE SCALE GENOMIC DNA]</scope>
    <source>
        <strain evidence="9 10">DSM 26487</strain>
    </source>
</reference>
<feature type="region of interest" description="Disordered" evidence="6">
    <location>
        <begin position="1"/>
        <end position="21"/>
    </location>
</feature>
<proteinExistence type="predicted"/>
<feature type="domain" description="SSD" evidence="8">
    <location>
        <begin position="566"/>
        <end position="709"/>
    </location>
</feature>
<dbReference type="PANTHER" id="PTHR33406">
    <property type="entry name" value="MEMBRANE PROTEIN MJ1562-RELATED"/>
    <property type="match status" value="1"/>
</dbReference>
<evidence type="ECO:0000313" key="10">
    <source>
        <dbReference type="Proteomes" id="UP000564496"/>
    </source>
</evidence>
<feature type="domain" description="SSD" evidence="8">
    <location>
        <begin position="227"/>
        <end position="364"/>
    </location>
</feature>
<dbReference type="PANTHER" id="PTHR33406:SF13">
    <property type="entry name" value="MEMBRANE PROTEIN YDFJ"/>
    <property type="match status" value="1"/>
</dbReference>
<organism evidence="9 10">
    <name type="scientific">Nocardioides panzhihuensis</name>
    <dbReference type="NCBI Taxonomy" id="860243"/>
    <lineage>
        <taxon>Bacteria</taxon>
        <taxon>Bacillati</taxon>
        <taxon>Actinomycetota</taxon>
        <taxon>Actinomycetes</taxon>
        <taxon>Propionibacteriales</taxon>
        <taxon>Nocardioidaceae</taxon>
        <taxon>Nocardioides</taxon>
    </lineage>
</organism>
<evidence type="ECO:0000256" key="1">
    <source>
        <dbReference type="ARBA" id="ARBA00004651"/>
    </source>
</evidence>
<keyword evidence="4 7" id="KW-1133">Transmembrane helix</keyword>
<accession>A0A7Z0IV54</accession>
<evidence type="ECO:0000256" key="3">
    <source>
        <dbReference type="ARBA" id="ARBA00022692"/>
    </source>
</evidence>
<feature type="transmembrane region" description="Helical" evidence="7">
    <location>
        <begin position="343"/>
        <end position="365"/>
    </location>
</feature>
<evidence type="ECO:0000256" key="7">
    <source>
        <dbReference type="SAM" id="Phobius"/>
    </source>
</evidence>